<keyword evidence="1" id="KW-0479">Metal-binding</keyword>
<gene>
    <name evidence="6" type="ORF">FDF74_12400</name>
</gene>
<dbReference type="AlphaFoldDB" id="A0A6M0RCT8"/>
<accession>A0A6M0RCT8</accession>
<dbReference type="Gene3D" id="3.30.70.20">
    <property type="match status" value="1"/>
</dbReference>
<keyword evidence="3" id="KW-0411">Iron-sulfur</keyword>
<reference evidence="6 7" key="1">
    <citation type="submission" date="2019-04" db="EMBL/GenBank/DDBJ databases">
        <title>Genome sequencing of Clostridium botulinum Groups I-IV and Clostridium butyricum.</title>
        <authorList>
            <person name="Brunt J."/>
            <person name="Van Vliet A.H.M."/>
            <person name="Stringer S.C."/>
            <person name="Carter A.T."/>
            <person name="Peck M.W."/>
        </authorList>
    </citation>
    <scope>NUCLEOTIDE SEQUENCE [LARGE SCALE GENOMIC DNA]</scope>
    <source>
        <strain evidence="6 7">IFR 18/094</strain>
    </source>
</reference>
<dbReference type="InterPro" id="IPR001226">
    <property type="entry name" value="Flavodoxin_CS"/>
</dbReference>
<dbReference type="SUPFAM" id="SSF52218">
    <property type="entry name" value="Flavoproteins"/>
    <property type="match status" value="1"/>
</dbReference>
<dbReference type="GO" id="GO:0016651">
    <property type="term" value="F:oxidoreductase activity, acting on NAD(P)H"/>
    <property type="evidence" value="ECO:0007669"/>
    <property type="project" value="UniProtKB-ARBA"/>
</dbReference>
<dbReference type="PROSITE" id="PS00201">
    <property type="entry name" value="FLAVODOXIN"/>
    <property type="match status" value="1"/>
</dbReference>
<organism evidence="6 7">
    <name type="scientific">Clostridium niameyense</name>
    <dbReference type="NCBI Taxonomy" id="1622073"/>
    <lineage>
        <taxon>Bacteria</taxon>
        <taxon>Bacillati</taxon>
        <taxon>Bacillota</taxon>
        <taxon>Clostridia</taxon>
        <taxon>Eubacteriales</taxon>
        <taxon>Clostridiaceae</taxon>
        <taxon>Clostridium</taxon>
    </lineage>
</organism>
<dbReference type="RefSeq" id="WP_163249977.1">
    <property type="nucleotide sequence ID" value="NZ_SXDP01000018.1"/>
</dbReference>
<evidence type="ECO:0000313" key="6">
    <source>
        <dbReference type="EMBL" id="NEZ47983.1"/>
    </source>
</evidence>
<dbReference type="InterPro" id="IPR017896">
    <property type="entry name" value="4Fe4S_Fe-S-bd"/>
</dbReference>
<sequence>MKGTLFYFSGTGNTKWVADRIKCEFEKSGHYIDILNIENFDGDLKRIFNYDYLIIGTPIYAEMQPKIVDDFVKKIPKTDNETKVIVYSTQGGHTSCGSESISRALSKKGYKVLIQENIKMINNYYFAVGKKPIKEDIESILDEAEQKIEKLVNSFIQGKRSINNISSLRLLLGKAASKGFKKILPKLSKNIIASKECTKCGLCVRNCPKGNITVENDRAVFHSNCMLCLRCIYICPNNLVNYKNKKIYNVVKPVINNLDIK</sequence>
<keyword evidence="2" id="KW-0408">Iron</keyword>
<evidence type="ECO:0000313" key="7">
    <source>
        <dbReference type="Proteomes" id="UP000473885"/>
    </source>
</evidence>
<dbReference type="SUPFAM" id="SSF54862">
    <property type="entry name" value="4Fe-4S ferredoxins"/>
    <property type="match status" value="1"/>
</dbReference>
<dbReference type="EMBL" id="SXDP01000018">
    <property type="protein sequence ID" value="NEZ47983.1"/>
    <property type="molecule type" value="Genomic_DNA"/>
</dbReference>
<evidence type="ECO:0000256" key="2">
    <source>
        <dbReference type="ARBA" id="ARBA00023004"/>
    </source>
</evidence>
<proteinExistence type="predicted"/>
<evidence type="ECO:0000256" key="3">
    <source>
        <dbReference type="ARBA" id="ARBA00023014"/>
    </source>
</evidence>
<dbReference type="PROSITE" id="PS51379">
    <property type="entry name" value="4FE4S_FER_2"/>
    <property type="match status" value="2"/>
</dbReference>
<dbReference type="Proteomes" id="UP000473885">
    <property type="component" value="Unassembled WGS sequence"/>
</dbReference>
<evidence type="ECO:0000256" key="1">
    <source>
        <dbReference type="ARBA" id="ARBA00022723"/>
    </source>
</evidence>
<dbReference type="GO" id="GO:0051536">
    <property type="term" value="F:iron-sulfur cluster binding"/>
    <property type="evidence" value="ECO:0007669"/>
    <property type="project" value="UniProtKB-KW"/>
</dbReference>
<dbReference type="GO" id="GO:0010181">
    <property type="term" value="F:FMN binding"/>
    <property type="evidence" value="ECO:0007669"/>
    <property type="project" value="InterPro"/>
</dbReference>
<keyword evidence="7" id="KW-1185">Reference proteome</keyword>
<dbReference type="InterPro" id="IPR029039">
    <property type="entry name" value="Flavoprotein-like_sf"/>
</dbReference>
<dbReference type="PROSITE" id="PS00198">
    <property type="entry name" value="4FE4S_FER_1"/>
    <property type="match status" value="2"/>
</dbReference>
<name>A0A6M0RCT8_9CLOT</name>
<dbReference type="InterPro" id="IPR047964">
    <property type="entry name" value="EFR1-like"/>
</dbReference>
<dbReference type="InterPro" id="IPR008254">
    <property type="entry name" value="Flavodoxin/NO_synth"/>
</dbReference>
<dbReference type="GO" id="GO:0046872">
    <property type="term" value="F:metal ion binding"/>
    <property type="evidence" value="ECO:0007669"/>
    <property type="project" value="UniProtKB-KW"/>
</dbReference>
<dbReference type="InterPro" id="IPR017900">
    <property type="entry name" value="4Fe4S_Fe_S_CS"/>
</dbReference>
<feature type="domain" description="Flavodoxin-like" evidence="4">
    <location>
        <begin position="3"/>
        <end position="156"/>
    </location>
</feature>
<dbReference type="Pfam" id="PF12724">
    <property type="entry name" value="Flavodoxin_5"/>
    <property type="match status" value="1"/>
</dbReference>
<feature type="domain" description="4Fe-4S ferredoxin-type" evidence="5">
    <location>
        <begin position="220"/>
        <end position="245"/>
    </location>
</feature>
<protein>
    <submittedName>
        <fullName evidence="6">(Fe-S)-binding protein</fullName>
    </submittedName>
</protein>
<dbReference type="InterPro" id="IPR026816">
    <property type="entry name" value="Flavodoxin_dom"/>
</dbReference>
<dbReference type="NCBIfam" id="NF038196">
    <property type="entry name" value="ferrodoxin_EFR1"/>
    <property type="match status" value="1"/>
</dbReference>
<feature type="domain" description="4Fe-4S ferredoxin-type" evidence="5">
    <location>
        <begin position="188"/>
        <end position="217"/>
    </location>
</feature>
<comment type="caution">
    <text evidence="6">The sequence shown here is derived from an EMBL/GenBank/DDBJ whole genome shotgun (WGS) entry which is preliminary data.</text>
</comment>
<dbReference type="Gene3D" id="3.40.50.360">
    <property type="match status" value="1"/>
</dbReference>
<dbReference type="GO" id="GO:0009055">
    <property type="term" value="F:electron transfer activity"/>
    <property type="evidence" value="ECO:0007669"/>
    <property type="project" value="InterPro"/>
</dbReference>
<dbReference type="Pfam" id="PF13237">
    <property type="entry name" value="Fer4_10"/>
    <property type="match status" value="1"/>
</dbReference>
<dbReference type="PROSITE" id="PS50902">
    <property type="entry name" value="FLAVODOXIN_LIKE"/>
    <property type="match status" value="1"/>
</dbReference>
<evidence type="ECO:0000259" key="5">
    <source>
        <dbReference type="PROSITE" id="PS51379"/>
    </source>
</evidence>
<evidence type="ECO:0000259" key="4">
    <source>
        <dbReference type="PROSITE" id="PS50902"/>
    </source>
</evidence>